<dbReference type="InterPro" id="IPR013806">
    <property type="entry name" value="Kringle-like"/>
</dbReference>
<dbReference type="InterPro" id="IPR001611">
    <property type="entry name" value="Leu-rich_rpt"/>
</dbReference>
<feature type="chain" id="PRO_5043511763" evidence="5">
    <location>
        <begin position="24"/>
        <end position="395"/>
    </location>
</feature>
<dbReference type="AlphaFoldDB" id="A0AAX4PCX6"/>
<evidence type="ECO:0000256" key="3">
    <source>
        <dbReference type="ARBA" id="ARBA00023157"/>
    </source>
</evidence>
<feature type="region of interest" description="Disordered" evidence="4">
    <location>
        <begin position="312"/>
        <end position="337"/>
    </location>
</feature>
<dbReference type="InterPro" id="IPR032675">
    <property type="entry name" value="LRR_dom_sf"/>
</dbReference>
<dbReference type="GO" id="GO:0005930">
    <property type="term" value="C:axoneme"/>
    <property type="evidence" value="ECO:0007669"/>
    <property type="project" value="UniProtKB-SubCell"/>
</dbReference>
<dbReference type="SUPFAM" id="SSF52058">
    <property type="entry name" value="L domain-like"/>
    <property type="match status" value="1"/>
</dbReference>
<dbReference type="Gene3D" id="3.80.10.10">
    <property type="entry name" value="Ribonuclease Inhibitor"/>
    <property type="match status" value="1"/>
</dbReference>
<keyword evidence="5" id="KW-0732">Signal</keyword>
<accession>A0AAX4PCX6</accession>
<dbReference type="EMBL" id="CP151508">
    <property type="protein sequence ID" value="WZN63825.1"/>
    <property type="molecule type" value="Genomic_DNA"/>
</dbReference>
<dbReference type="Gene3D" id="2.10.10.10">
    <property type="entry name" value="Fibronectin, type II, collagen-binding"/>
    <property type="match status" value="1"/>
</dbReference>
<dbReference type="SUPFAM" id="SSF57440">
    <property type="entry name" value="Kringle-like"/>
    <property type="match status" value="1"/>
</dbReference>
<gene>
    <name evidence="6" type="ORF">HKI87_08g53780</name>
</gene>
<keyword evidence="7" id="KW-1185">Reference proteome</keyword>
<dbReference type="Proteomes" id="UP001472866">
    <property type="component" value="Chromosome 08"/>
</dbReference>
<dbReference type="InterPro" id="IPR051848">
    <property type="entry name" value="PGIP"/>
</dbReference>
<organism evidence="6 7">
    <name type="scientific">Chloropicon roscoffensis</name>
    <dbReference type="NCBI Taxonomy" id="1461544"/>
    <lineage>
        <taxon>Eukaryota</taxon>
        <taxon>Viridiplantae</taxon>
        <taxon>Chlorophyta</taxon>
        <taxon>Chloropicophyceae</taxon>
        <taxon>Chloropicales</taxon>
        <taxon>Chloropicaceae</taxon>
        <taxon>Chloropicon</taxon>
    </lineage>
</organism>
<dbReference type="Pfam" id="PF00560">
    <property type="entry name" value="LRR_1"/>
    <property type="match status" value="1"/>
</dbReference>
<evidence type="ECO:0000256" key="2">
    <source>
        <dbReference type="ARBA" id="ARBA00004430"/>
    </source>
</evidence>
<dbReference type="InterPro" id="IPR036943">
    <property type="entry name" value="FN_type2_sf"/>
</dbReference>
<feature type="signal peptide" evidence="5">
    <location>
        <begin position="1"/>
        <end position="23"/>
    </location>
</feature>
<dbReference type="PANTHER" id="PTHR48059">
    <property type="entry name" value="POLYGALACTURONASE INHIBITOR 1"/>
    <property type="match status" value="1"/>
</dbReference>
<evidence type="ECO:0000313" key="7">
    <source>
        <dbReference type="Proteomes" id="UP001472866"/>
    </source>
</evidence>
<reference evidence="6 7" key="1">
    <citation type="submission" date="2024-03" db="EMBL/GenBank/DDBJ databases">
        <title>Complete genome sequence of the green alga Chloropicon roscoffensis RCC1871.</title>
        <authorList>
            <person name="Lemieux C."/>
            <person name="Pombert J.-F."/>
            <person name="Otis C."/>
            <person name="Turmel M."/>
        </authorList>
    </citation>
    <scope>NUCLEOTIDE SEQUENCE [LARGE SCALE GENOMIC DNA]</scope>
    <source>
        <strain evidence="6 7">RCC1871</strain>
    </source>
</reference>
<comment type="subcellular location">
    <subcellularLocation>
        <location evidence="1">Cell envelope</location>
    </subcellularLocation>
    <subcellularLocation>
        <location evidence="2">Cytoplasm</location>
        <location evidence="2">Cytoskeleton</location>
        <location evidence="2">Cilium axoneme</location>
    </subcellularLocation>
</comment>
<evidence type="ECO:0000256" key="5">
    <source>
        <dbReference type="SAM" id="SignalP"/>
    </source>
</evidence>
<feature type="compositionally biased region" description="Acidic residues" evidence="4">
    <location>
        <begin position="313"/>
        <end position="337"/>
    </location>
</feature>
<protein>
    <submittedName>
        <fullName evidence="6">Fibronectin type-II domain-containing protein</fullName>
    </submittedName>
</protein>
<dbReference type="PANTHER" id="PTHR48059:SF30">
    <property type="entry name" value="OS06G0587000 PROTEIN"/>
    <property type="match status" value="1"/>
</dbReference>
<proteinExistence type="predicted"/>
<keyword evidence="3" id="KW-1015">Disulfide bond</keyword>
<sequence length="395" mass="44594">MIGSKFAAAGFAVAFALLGAADAATHPQDLAALWKFKEEALKMSNNDARWRKVFETWTGRGEACPYPECPHDPCGEDWHGTWHGVQCRELQGVAQWKLPDNVYRRVTNMHIPEWGLPGHLPESLCLFEMLEELDFDENEFEGELPACVGCLPHLREIDIEDNKFTGSIPREWGNLKNLVEFEVDGNQLLGGCIPEGLPKDAEWCGDCWSTCPSYDPYCGSYDCNSCVSWTKDPEIGTSYENTRLKGDRCPNEPNPPVCPWEIFKEEFEQQQMEEEAKRKQQQVESLKKVPELQIRSVESEPSTETFLQRVAEEEAEEEVLPEPEPEPVVEEEVEPEADPALGECADSKTRVTVDNEACIFPFTVMDQVHCDCVQHNGEGWCTIADGTWKKCAPES</sequence>
<evidence type="ECO:0000256" key="1">
    <source>
        <dbReference type="ARBA" id="ARBA00004196"/>
    </source>
</evidence>
<name>A0AAX4PCX6_9CHLO</name>
<evidence type="ECO:0000313" key="6">
    <source>
        <dbReference type="EMBL" id="WZN63825.1"/>
    </source>
</evidence>
<evidence type="ECO:0000256" key="4">
    <source>
        <dbReference type="SAM" id="MobiDB-lite"/>
    </source>
</evidence>